<feature type="domain" description="HMG box" evidence="6">
    <location>
        <begin position="173"/>
        <end position="249"/>
    </location>
</feature>
<evidence type="ECO:0000259" key="6">
    <source>
        <dbReference type="PROSITE" id="PS50118"/>
    </source>
</evidence>
<feature type="compositionally biased region" description="Polar residues" evidence="5">
    <location>
        <begin position="132"/>
        <end position="154"/>
    </location>
</feature>
<evidence type="ECO:0000313" key="8">
    <source>
        <dbReference type="Proteomes" id="UP001286456"/>
    </source>
</evidence>
<keyword evidence="2 4" id="KW-0238">DNA-binding</keyword>
<sequence>MAPASSIPPALPPSVEEAYRRKCVQLKQRTSEVEEANDAARLRLSRLKRQVEKMRLERAFLLEQLSKRTSANVEDSEGSPSPPPTPKEKPLRIKRGHRKPSMLANLETNSSAGGGGAGAPGGGGGGGGGTGSNAAFLSQNPHSPSSDAFSTQNHLEGGGRGASKTNGVHGKAPKKPGNAFDLYCDETRAAMKDKTNSEDTITKDDEGDVNMEEELARGWKDLDDSQREEFQARQEEEMTKYQKEKDAYDAKKKAAKERASHSDKAAKTDVDADVDVDVDVDADVDRDEPETESRAGADNDTPQPQEDVQMGNYDTDQETQGEKPEE</sequence>
<dbReference type="SUPFAM" id="SSF47095">
    <property type="entry name" value="HMG-box"/>
    <property type="match status" value="1"/>
</dbReference>
<keyword evidence="8" id="KW-1185">Reference proteome</keyword>
<accession>A0AAE0IXY0</accession>
<dbReference type="InterPro" id="IPR036910">
    <property type="entry name" value="HMG_box_dom_sf"/>
</dbReference>
<name>A0AAE0IXY0_9PEZI</name>
<dbReference type="Proteomes" id="UP001286456">
    <property type="component" value="Unassembled WGS sequence"/>
</dbReference>
<dbReference type="AlphaFoldDB" id="A0AAE0IXY0"/>
<evidence type="ECO:0000256" key="2">
    <source>
        <dbReference type="ARBA" id="ARBA00023125"/>
    </source>
</evidence>
<evidence type="ECO:0000256" key="5">
    <source>
        <dbReference type="SAM" id="MobiDB-lite"/>
    </source>
</evidence>
<dbReference type="GO" id="GO:0005634">
    <property type="term" value="C:nucleus"/>
    <property type="evidence" value="ECO:0007669"/>
    <property type="project" value="UniProtKB-SubCell"/>
</dbReference>
<feature type="DNA-binding region" description="HMG box" evidence="4">
    <location>
        <begin position="173"/>
        <end position="249"/>
    </location>
</feature>
<dbReference type="InterPro" id="IPR050342">
    <property type="entry name" value="HMGB"/>
</dbReference>
<feature type="compositionally biased region" description="Basic and acidic residues" evidence="5">
    <location>
        <begin position="216"/>
        <end position="270"/>
    </location>
</feature>
<protein>
    <recommendedName>
        <fullName evidence="6">HMG box domain-containing protein</fullName>
    </recommendedName>
</protein>
<dbReference type="PANTHER" id="PTHR48112:SF32">
    <property type="entry name" value="HIGH MOBILITY GROUP PROTEIN B3"/>
    <property type="match status" value="1"/>
</dbReference>
<evidence type="ECO:0000256" key="3">
    <source>
        <dbReference type="ARBA" id="ARBA00023242"/>
    </source>
</evidence>
<evidence type="ECO:0000313" key="7">
    <source>
        <dbReference type="EMBL" id="KAK3333224.1"/>
    </source>
</evidence>
<dbReference type="PANTHER" id="PTHR48112">
    <property type="entry name" value="HIGH MOBILITY GROUP PROTEIN DSP1"/>
    <property type="match status" value="1"/>
</dbReference>
<feature type="compositionally biased region" description="Acidic residues" evidence="5">
    <location>
        <begin position="271"/>
        <end position="290"/>
    </location>
</feature>
<keyword evidence="3 4" id="KW-0539">Nucleus</keyword>
<feature type="region of interest" description="Disordered" evidence="5">
    <location>
        <begin position="63"/>
        <end position="180"/>
    </location>
</feature>
<comment type="caution">
    <text evidence="7">The sequence shown here is derived from an EMBL/GenBank/DDBJ whole genome shotgun (WGS) entry which is preliminary data.</text>
</comment>
<feature type="region of interest" description="Disordered" evidence="5">
    <location>
        <begin position="216"/>
        <end position="326"/>
    </location>
</feature>
<gene>
    <name evidence="7" type="ORF">B0T19DRAFT_120100</name>
</gene>
<dbReference type="Pfam" id="PF00505">
    <property type="entry name" value="HMG_box"/>
    <property type="match status" value="1"/>
</dbReference>
<dbReference type="SMART" id="SM00398">
    <property type="entry name" value="HMG"/>
    <property type="match status" value="1"/>
</dbReference>
<reference evidence="7" key="2">
    <citation type="submission" date="2023-06" db="EMBL/GenBank/DDBJ databases">
        <authorList>
            <consortium name="Lawrence Berkeley National Laboratory"/>
            <person name="Haridas S."/>
            <person name="Hensen N."/>
            <person name="Bonometti L."/>
            <person name="Westerberg I."/>
            <person name="Brannstrom I.O."/>
            <person name="Guillou S."/>
            <person name="Cros-Aarteil S."/>
            <person name="Calhoun S."/>
            <person name="Kuo A."/>
            <person name="Mondo S."/>
            <person name="Pangilinan J."/>
            <person name="Riley R."/>
            <person name="Labutti K."/>
            <person name="Andreopoulos B."/>
            <person name="Lipzen A."/>
            <person name="Chen C."/>
            <person name="Yanf M."/>
            <person name="Daum C."/>
            <person name="Ng V."/>
            <person name="Clum A."/>
            <person name="Steindorff A."/>
            <person name="Ohm R."/>
            <person name="Martin F."/>
            <person name="Silar P."/>
            <person name="Natvig D."/>
            <person name="Lalanne C."/>
            <person name="Gautier V."/>
            <person name="Ament-Velasquez S.L."/>
            <person name="Kruys A."/>
            <person name="Hutchinson M.I."/>
            <person name="Powell A.J."/>
            <person name="Barry K."/>
            <person name="Miller A.N."/>
            <person name="Grigoriev I.V."/>
            <person name="Debuchy R."/>
            <person name="Gladieux P."/>
            <person name="Thoren M.H."/>
            <person name="Johannesson H."/>
        </authorList>
    </citation>
    <scope>NUCLEOTIDE SEQUENCE</scope>
    <source>
        <strain evidence="7">SMH4131-1</strain>
    </source>
</reference>
<evidence type="ECO:0000256" key="1">
    <source>
        <dbReference type="ARBA" id="ARBA00004123"/>
    </source>
</evidence>
<dbReference type="InterPro" id="IPR009071">
    <property type="entry name" value="HMG_box_dom"/>
</dbReference>
<dbReference type="InterPro" id="IPR056513">
    <property type="entry name" value="INO80F"/>
</dbReference>
<dbReference type="PROSITE" id="PS50118">
    <property type="entry name" value="HMG_BOX_2"/>
    <property type="match status" value="1"/>
</dbReference>
<proteinExistence type="predicted"/>
<organism evidence="7 8">
    <name type="scientific">Cercophora scortea</name>
    <dbReference type="NCBI Taxonomy" id="314031"/>
    <lineage>
        <taxon>Eukaryota</taxon>
        <taxon>Fungi</taxon>
        <taxon>Dikarya</taxon>
        <taxon>Ascomycota</taxon>
        <taxon>Pezizomycotina</taxon>
        <taxon>Sordariomycetes</taxon>
        <taxon>Sordariomycetidae</taxon>
        <taxon>Sordariales</taxon>
        <taxon>Lasiosphaeriaceae</taxon>
        <taxon>Cercophora</taxon>
    </lineage>
</organism>
<dbReference type="Gene3D" id="1.10.30.10">
    <property type="entry name" value="High mobility group box domain"/>
    <property type="match status" value="1"/>
</dbReference>
<dbReference type="GO" id="GO:0003677">
    <property type="term" value="F:DNA binding"/>
    <property type="evidence" value="ECO:0007669"/>
    <property type="project" value="UniProtKB-UniRule"/>
</dbReference>
<dbReference type="EMBL" id="JAUEPO010000002">
    <property type="protein sequence ID" value="KAK3333224.1"/>
    <property type="molecule type" value="Genomic_DNA"/>
</dbReference>
<evidence type="ECO:0000256" key="4">
    <source>
        <dbReference type="PROSITE-ProRule" id="PRU00267"/>
    </source>
</evidence>
<comment type="subcellular location">
    <subcellularLocation>
        <location evidence="1">Nucleus</location>
    </subcellularLocation>
</comment>
<feature type="compositionally biased region" description="Gly residues" evidence="5">
    <location>
        <begin position="112"/>
        <end position="131"/>
    </location>
</feature>
<dbReference type="Pfam" id="PF24245">
    <property type="entry name" value="INO80F"/>
    <property type="match status" value="1"/>
</dbReference>
<reference evidence="7" key="1">
    <citation type="journal article" date="2023" name="Mol. Phylogenet. Evol.">
        <title>Genome-scale phylogeny and comparative genomics of the fungal order Sordariales.</title>
        <authorList>
            <person name="Hensen N."/>
            <person name="Bonometti L."/>
            <person name="Westerberg I."/>
            <person name="Brannstrom I.O."/>
            <person name="Guillou S."/>
            <person name="Cros-Aarteil S."/>
            <person name="Calhoun S."/>
            <person name="Haridas S."/>
            <person name="Kuo A."/>
            <person name="Mondo S."/>
            <person name="Pangilinan J."/>
            <person name="Riley R."/>
            <person name="LaButti K."/>
            <person name="Andreopoulos B."/>
            <person name="Lipzen A."/>
            <person name="Chen C."/>
            <person name="Yan M."/>
            <person name="Daum C."/>
            <person name="Ng V."/>
            <person name="Clum A."/>
            <person name="Steindorff A."/>
            <person name="Ohm R.A."/>
            <person name="Martin F."/>
            <person name="Silar P."/>
            <person name="Natvig D.O."/>
            <person name="Lalanne C."/>
            <person name="Gautier V."/>
            <person name="Ament-Velasquez S.L."/>
            <person name="Kruys A."/>
            <person name="Hutchinson M.I."/>
            <person name="Powell A.J."/>
            <person name="Barry K."/>
            <person name="Miller A.N."/>
            <person name="Grigoriev I.V."/>
            <person name="Debuchy R."/>
            <person name="Gladieux P."/>
            <person name="Hiltunen Thoren M."/>
            <person name="Johannesson H."/>
        </authorList>
    </citation>
    <scope>NUCLEOTIDE SEQUENCE</scope>
    <source>
        <strain evidence="7">SMH4131-1</strain>
    </source>
</reference>